<protein>
    <submittedName>
        <fullName evidence="2">Uncharacterized protein</fullName>
    </submittedName>
</protein>
<organism evidence="2 3">
    <name type="scientific">Gigaspora margarita</name>
    <dbReference type="NCBI Taxonomy" id="4874"/>
    <lineage>
        <taxon>Eukaryota</taxon>
        <taxon>Fungi</taxon>
        <taxon>Fungi incertae sedis</taxon>
        <taxon>Mucoromycota</taxon>
        <taxon>Glomeromycotina</taxon>
        <taxon>Glomeromycetes</taxon>
        <taxon>Diversisporales</taxon>
        <taxon>Gigasporaceae</taxon>
        <taxon>Gigaspora</taxon>
    </lineage>
</organism>
<reference evidence="2 3" key="1">
    <citation type="journal article" date="2019" name="Environ. Microbiol.">
        <title>At the nexus of three kingdoms: the genome of the mycorrhizal fungus Gigaspora margarita provides insights into plant, endobacterial and fungal interactions.</title>
        <authorList>
            <person name="Venice F."/>
            <person name="Ghignone S."/>
            <person name="Salvioli di Fossalunga A."/>
            <person name="Amselem J."/>
            <person name="Novero M."/>
            <person name="Xianan X."/>
            <person name="Sedzielewska Toro K."/>
            <person name="Morin E."/>
            <person name="Lipzen A."/>
            <person name="Grigoriev I.V."/>
            <person name="Henrissat B."/>
            <person name="Martin F.M."/>
            <person name="Bonfante P."/>
        </authorList>
    </citation>
    <scope>NUCLEOTIDE SEQUENCE [LARGE SCALE GENOMIC DNA]</scope>
    <source>
        <strain evidence="2 3">BEG34</strain>
    </source>
</reference>
<sequence length="79" mass="8930">MEELEYLGQPSIDSITQSAKQVKAIRGVYNQNSSPPTEDEVIDLVLVFDEVRSLEDNDFIVLLWLLYKIAFLLAITIAS</sequence>
<feature type="transmembrane region" description="Helical" evidence="1">
    <location>
        <begin position="59"/>
        <end position="78"/>
    </location>
</feature>
<evidence type="ECO:0000256" key="1">
    <source>
        <dbReference type="SAM" id="Phobius"/>
    </source>
</evidence>
<accession>A0A8H4AU86</accession>
<dbReference type="AlphaFoldDB" id="A0A8H4AU86"/>
<gene>
    <name evidence="2" type="ORF">F8M41_010624</name>
</gene>
<dbReference type="Proteomes" id="UP000439903">
    <property type="component" value="Unassembled WGS sequence"/>
</dbReference>
<comment type="caution">
    <text evidence="2">The sequence shown here is derived from an EMBL/GenBank/DDBJ whole genome shotgun (WGS) entry which is preliminary data.</text>
</comment>
<keyword evidence="3" id="KW-1185">Reference proteome</keyword>
<keyword evidence="1" id="KW-0812">Transmembrane</keyword>
<evidence type="ECO:0000313" key="2">
    <source>
        <dbReference type="EMBL" id="KAF0533348.1"/>
    </source>
</evidence>
<dbReference type="EMBL" id="WTPW01000221">
    <property type="protein sequence ID" value="KAF0533348.1"/>
    <property type="molecule type" value="Genomic_DNA"/>
</dbReference>
<keyword evidence="1" id="KW-0472">Membrane</keyword>
<proteinExistence type="predicted"/>
<name>A0A8H4AU86_GIGMA</name>
<keyword evidence="1" id="KW-1133">Transmembrane helix</keyword>
<dbReference type="OrthoDB" id="2441478at2759"/>
<evidence type="ECO:0000313" key="3">
    <source>
        <dbReference type="Proteomes" id="UP000439903"/>
    </source>
</evidence>